<dbReference type="SUPFAM" id="SSF53681">
    <property type="entry name" value="Aspartate/glutamate racemase"/>
    <property type="match status" value="1"/>
</dbReference>
<comment type="caution">
    <text evidence="1">The sequence shown here is derived from an EMBL/GenBank/DDBJ whole genome shotgun (WGS) entry which is preliminary data.</text>
</comment>
<dbReference type="RefSeq" id="WP_238073516.1">
    <property type="nucleotide sequence ID" value="NZ_JAKNJB010000007.1"/>
</dbReference>
<organism evidence="1 2">
    <name type="scientific">Intestinimonas massiliensis</name>
    <name type="common">ex Afouda et al. 2020</name>
    <dbReference type="NCBI Taxonomy" id="1673721"/>
    <lineage>
        <taxon>Bacteria</taxon>
        <taxon>Bacillati</taxon>
        <taxon>Bacillota</taxon>
        <taxon>Clostridia</taxon>
        <taxon>Eubacteriales</taxon>
        <taxon>Intestinimonas</taxon>
    </lineage>
</organism>
<dbReference type="InterPro" id="IPR001920">
    <property type="entry name" value="Asp/Glu_race"/>
</dbReference>
<protein>
    <recommendedName>
        <fullName evidence="3">Hydantoin racemase</fullName>
    </recommendedName>
</protein>
<gene>
    <name evidence="1" type="ORF">L0P79_05480</name>
</gene>
<evidence type="ECO:0000313" key="2">
    <source>
        <dbReference type="Proteomes" id="UP001200313"/>
    </source>
</evidence>
<dbReference type="Gene3D" id="3.40.50.1860">
    <property type="match status" value="2"/>
</dbReference>
<evidence type="ECO:0008006" key="3">
    <source>
        <dbReference type="Google" id="ProtNLM"/>
    </source>
</evidence>
<dbReference type="EMBL" id="JAKNJB010000007">
    <property type="protein sequence ID" value="MCG4526530.1"/>
    <property type="molecule type" value="Genomic_DNA"/>
</dbReference>
<dbReference type="Proteomes" id="UP001200313">
    <property type="component" value="Unassembled WGS sequence"/>
</dbReference>
<accession>A0ABS9M6W8</accession>
<evidence type="ECO:0000313" key="1">
    <source>
        <dbReference type="EMBL" id="MCG4526530.1"/>
    </source>
</evidence>
<proteinExistence type="predicted"/>
<name>A0ABS9M6W8_9FIRM</name>
<keyword evidence="2" id="KW-1185">Reference proteome</keyword>
<reference evidence="1 2" key="1">
    <citation type="submission" date="2022-01" db="EMBL/GenBank/DDBJ databases">
        <title>Collection of gut derived symbiotic bacterial strains cultured from healthy donors.</title>
        <authorList>
            <person name="Lin H."/>
            <person name="Kohout C."/>
            <person name="Waligurski E."/>
            <person name="Pamer E.G."/>
        </authorList>
    </citation>
    <scope>NUCLEOTIDE SEQUENCE [LARGE SCALE GENOMIC DNA]</scope>
    <source>
        <strain evidence="1 2">DFI.3.7</strain>
    </source>
</reference>
<sequence length="198" mass="21456">MRYQITGTSFGDLVEGSPEARKKLIKAAQRLKDAGCRGIVADCGLMSRYQDDVAREVGIPFVGASLIQIPIVWHMVGCCGTMGIITGHSDLLKKDHLRSSGWSEEIKLAIEGMQTRAHFNEIVICGGMDLDPARMSAEVVDAALTLRRNEPELKAIILECSNLATYSRAVAKATGLPVFDTMSAANLLQYGLCPPAYI</sequence>